<sequence>MGINSTSDPLEIFYKDNALDLSVISDLSHRHFRIVSSHGQFLKIKDRINNSDQLNKKLLTLRPKDVYYSTSTYLNPTTVGPRGKERSILTKSGIVMKNDISFDLDREPLSIRNLEEVRKDCKKLIDFMDDKG</sequence>
<dbReference type="SUPFAM" id="SSF56747">
    <property type="entry name" value="Prim-pol domain"/>
    <property type="match status" value="1"/>
</dbReference>
<feature type="non-terminal residue" evidence="1">
    <location>
        <position position="132"/>
    </location>
</feature>
<dbReference type="Gene3D" id="3.90.920.10">
    <property type="entry name" value="DNA primase, PRIM domain"/>
    <property type="match status" value="1"/>
</dbReference>
<evidence type="ECO:0000313" key="1">
    <source>
        <dbReference type="EMBL" id="SVD14440.1"/>
    </source>
</evidence>
<organism evidence="1">
    <name type="scientific">marine metagenome</name>
    <dbReference type="NCBI Taxonomy" id="408172"/>
    <lineage>
        <taxon>unclassified sequences</taxon>
        <taxon>metagenomes</taxon>
        <taxon>ecological metagenomes</taxon>
    </lineage>
</organism>
<gene>
    <name evidence="1" type="ORF">METZ01_LOCUS367294</name>
</gene>
<accession>A0A382SWV6</accession>
<reference evidence="1" key="1">
    <citation type="submission" date="2018-05" db="EMBL/GenBank/DDBJ databases">
        <authorList>
            <person name="Lanie J.A."/>
            <person name="Ng W.-L."/>
            <person name="Kazmierczak K.M."/>
            <person name="Andrzejewski T.M."/>
            <person name="Davidsen T.M."/>
            <person name="Wayne K.J."/>
            <person name="Tettelin H."/>
            <person name="Glass J.I."/>
            <person name="Rusch D."/>
            <person name="Podicherti R."/>
            <person name="Tsui H.-C.T."/>
            <person name="Winkler M.E."/>
        </authorList>
    </citation>
    <scope>NUCLEOTIDE SEQUENCE</scope>
</reference>
<dbReference type="AlphaFoldDB" id="A0A382SWV6"/>
<dbReference type="EMBL" id="UINC01132246">
    <property type="protein sequence ID" value="SVD14440.1"/>
    <property type="molecule type" value="Genomic_DNA"/>
</dbReference>
<name>A0A382SWV6_9ZZZZ</name>
<protein>
    <submittedName>
        <fullName evidence="1">Uncharacterized protein</fullName>
    </submittedName>
</protein>
<proteinExistence type="predicted"/>